<dbReference type="AlphaFoldDB" id="A0A832J772"/>
<comment type="caution">
    <text evidence="4">Lacks conserved residue(s) required for the propagation of feature annotation.</text>
</comment>
<comment type="caution">
    <text evidence="5">The sequence shown here is derived from an EMBL/GenBank/DDBJ whole genome shotgun (WGS) entry which is preliminary data.</text>
</comment>
<dbReference type="InterPro" id="IPR007440">
    <property type="entry name" value="Chorismate--pyruvate_lyase"/>
</dbReference>
<comment type="catalytic activity">
    <reaction evidence="4">
        <text>chorismate = 4-hydroxybenzoate + pyruvate</text>
        <dbReference type="Rhea" id="RHEA:16505"/>
        <dbReference type="ChEBI" id="CHEBI:15361"/>
        <dbReference type="ChEBI" id="CHEBI:17879"/>
        <dbReference type="ChEBI" id="CHEBI:29748"/>
        <dbReference type="EC" id="4.1.3.40"/>
    </reaction>
</comment>
<evidence type="ECO:0000256" key="2">
    <source>
        <dbReference type="ARBA" id="ARBA00022688"/>
    </source>
</evidence>
<feature type="binding site" evidence="4">
    <location>
        <position position="131"/>
    </location>
    <ligand>
        <name>substrate</name>
    </ligand>
</feature>
<evidence type="ECO:0000313" key="5">
    <source>
        <dbReference type="EMBL" id="HHJ80974.1"/>
    </source>
</evidence>
<sequence>MDNVTVMCEGRGLKRFSVGQSGAEPRWRIGHGPRLTDLPDEMAEWLFDAGSLTKRLRQAGEFRVELLKQQFERPLLCERRALGLDDRAIALVRQVHLYCAGEIKVYARTVMPLSMLHGSSRGLARLGGRPLGEMLFRDKSMRRSPMQIARVDEGDLFYRWGIAGIRGADVEGQIWGRRSVFRLSGQPLLVNEIFLPPLPPSRGFRIKHKV</sequence>
<keyword evidence="4" id="KW-0670">Pyruvate</keyword>
<dbReference type="GO" id="GO:0006744">
    <property type="term" value="P:ubiquinone biosynthetic process"/>
    <property type="evidence" value="ECO:0007669"/>
    <property type="project" value="UniProtKB-UniRule"/>
</dbReference>
<gene>
    <name evidence="4" type="primary">ubiC</name>
    <name evidence="5" type="ORF">ENJ65_05010</name>
</gene>
<dbReference type="HAMAP" id="MF_01632">
    <property type="entry name" value="UbiC"/>
    <property type="match status" value="1"/>
</dbReference>
<dbReference type="SUPFAM" id="SSF64288">
    <property type="entry name" value="Chorismate lyase-like"/>
    <property type="match status" value="1"/>
</dbReference>
<dbReference type="UniPathway" id="UPA00232"/>
<evidence type="ECO:0000256" key="4">
    <source>
        <dbReference type="HAMAP-Rule" id="MF_01632"/>
    </source>
</evidence>
<dbReference type="PANTHER" id="PTHR38683">
    <property type="entry name" value="CHORISMATE PYRUVATE-LYASE"/>
    <property type="match status" value="1"/>
</dbReference>
<protein>
    <recommendedName>
        <fullName evidence="4">Probable chorismate pyruvate-lyase</fullName>
        <shortName evidence="4">CL</shortName>
        <shortName evidence="4">CPL</shortName>
        <ecNumber evidence="4">4.1.3.40</ecNumber>
    </recommendedName>
</protein>
<comment type="similarity">
    <text evidence="4">Belongs to the UbiC family.</text>
</comment>
<proteinExistence type="inferred from homology"/>
<dbReference type="GO" id="GO:0005829">
    <property type="term" value="C:cytosol"/>
    <property type="evidence" value="ECO:0007669"/>
    <property type="project" value="TreeGrafter"/>
</dbReference>
<dbReference type="Pfam" id="PF04345">
    <property type="entry name" value="Chor_lyase"/>
    <property type="match status" value="1"/>
</dbReference>
<comment type="subcellular location">
    <subcellularLocation>
        <location evidence="4">Cytoplasm</location>
    </subcellularLocation>
</comment>
<comment type="function">
    <text evidence="4">Removes the pyruvyl group from chorismate, with concomitant aromatization of the ring, to provide 4-hydroxybenzoate (4HB) for the ubiquinone pathway.</text>
</comment>
<evidence type="ECO:0000256" key="1">
    <source>
        <dbReference type="ARBA" id="ARBA00022490"/>
    </source>
</evidence>
<keyword evidence="2 4" id="KW-0831">Ubiquinone biosynthesis</keyword>
<accession>A0A832J772</accession>
<evidence type="ECO:0000256" key="3">
    <source>
        <dbReference type="ARBA" id="ARBA00023239"/>
    </source>
</evidence>
<keyword evidence="3 4" id="KW-0456">Lyase</keyword>
<dbReference type="EMBL" id="DRNF01000316">
    <property type="protein sequence ID" value="HHJ80974.1"/>
    <property type="molecule type" value="Genomic_DNA"/>
</dbReference>
<dbReference type="GO" id="GO:0042866">
    <property type="term" value="P:pyruvate biosynthetic process"/>
    <property type="evidence" value="ECO:0007669"/>
    <property type="project" value="UniProtKB-UniRule"/>
</dbReference>
<dbReference type="Gene3D" id="3.40.1410.10">
    <property type="entry name" value="Chorismate lyase-like"/>
    <property type="match status" value="1"/>
</dbReference>
<name>A0A832J772_9GAMM</name>
<feature type="binding site" evidence="4">
    <location>
        <position position="93"/>
    </location>
    <ligand>
        <name>substrate</name>
    </ligand>
</feature>
<dbReference type="PANTHER" id="PTHR38683:SF1">
    <property type="entry name" value="CHORISMATE PYRUVATE-LYASE"/>
    <property type="match status" value="1"/>
</dbReference>
<keyword evidence="1 4" id="KW-0963">Cytoplasm</keyword>
<reference evidence="5" key="1">
    <citation type="journal article" date="2020" name="mSystems">
        <title>Genome- and Community-Level Interaction Insights into Carbon Utilization and Element Cycling Functions of Hydrothermarchaeota in Hydrothermal Sediment.</title>
        <authorList>
            <person name="Zhou Z."/>
            <person name="Liu Y."/>
            <person name="Xu W."/>
            <person name="Pan J."/>
            <person name="Luo Z.H."/>
            <person name="Li M."/>
        </authorList>
    </citation>
    <scope>NUCLEOTIDE SEQUENCE [LARGE SCALE GENOMIC DNA]</scope>
    <source>
        <strain evidence="5">HyVt-505</strain>
    </source>
</reference>
<dbReference type="Proteomes" id="UP000885832">
    <property type="component" value="Unassembled WGS sequence"/>
</dbReference>
<dbReference type="EC" id="4.1.3.40" evidence="4"/>
<organism evidence="5">
    <name type="scientific">Candidatus Tenderia electrophaga</name>
    <dbReference type="NCBI Taxonomy" id="1748243"/>
    <lineage>
        <taxon>Bacteria</taxon>
        <taxon>Pseudomonadati</taxon>
        <taxon>Pseudomonadota</taxon>
        <taxon>Gammaproteobacteria</taxon>
        <taxon>Candidatus Tenderiales</taxon>
        <taxon>Candidatus Tenderiaceae</taxon>
        <taxon>Candidatus Tenderia</taxon>
    </lineage>
</organism>
<comment type="pathway">
    <text evidence="4">Cofactor biosynthesis; ubiquinone biosynthesis.</text>
</comment>
<feature type="binding site" evidence="4">
    <location>
        <position position="192"/>
    </location>
    <ligand>
        <name>substrate</name>
    </ligand>
</feature>
<dbReference type="GO" id="GO:0008813">
    <property type="term" value="F:chorismate lyase activity"/>
    <property type="evidence" value="ECO:0007669"/>
    <property type="project" value="UniProtKB-UniRule"/>
</dbReference>
<dbReference type="InterPro" id="IPR028978">
    <property type="entry name" value="Chorismate_lyase_/UTRA_dom_sf"/>
</dbReference>